<evidence type="ECO:0008006" key="4">
    <source>
        <dbReference type="Google" id="ProtNLM"/>
    </source>
</evidence>
<evidence type="ECO:0000313" key="3">
    <source>
        <dbReference type="Proteomes" id="UP001358614"/>
    </source>
</evidence>
<gene>
    <name evidence="2" type="ORF">V865_004327</name>
</gene>
<dbReference type="GO" id="GO:0016491">
    <property type="term" value="F:oxidoreductase activity"/>
    <property type="evidence" value="ECO:0007669"/>
    <property type="project" value="UniProtKB-KW"/>
</dbReference>
<dbReference type="GeneID" id="91103128"/>
<evidence type="ECO:0000313" key="2">
    <source>
        <dbReference type="EMBL" id="WWD06241.1"/>
    </source>
</evidence>
<proteinExistence type="predicted"/>
<dbReference type="InterPro" id="IPR002347">
    <property type="entry name" value="SDR_fam"/>
</dbReference>
<dbReference type="Proteomes" id="UP001358614">
    <property type="component" value="Chromosome 1"/>
</dbReference>
<dbReference type="InterPro" id="IPR036291">
    <property type="entry name" value="NAD(P)-bd_dom_sf"/>
</dbReference>
<evidence type="ECO:0000256" key="1">
    <source>
        <dbReference type="ARBA" id="ARBA00023002"/>
    </source>
</evidence>
<dbReference type="KEGG" id="ker:91103128"/>
<dbReference type="SUPFAM" id="SSF51735">
    <property type="entry name" value="NAD(P)-binding Rossmann-fold domains"/>
    <property type="match status" value="1"/>
</dbReference>
<reference evidence="2 3" key="1">
    <citation type="submission" date="2024-01" db="EMBL/GenBank/DDBJ databases">
        <title>Comparative genomics of Cryptococcus and Kwoniella reveals pathogenesis evolution and contrasting modes of karyotype evolution via chromosome fusion or intercentromeric recombination.</title>
        <authorList>
            <person name="Coelho M.A."/>
            <person name="David-Palma M."/>
            <person name="Shea T."/>
            <person name="Bowers K."/>
            <person name="McGinley-Smith S."/>
            <person name="Mohammad A.W."/>
            <person name="Gnirke A."/>
            <person name="Yurkov A.M."/>
            <person name="Nowrousian M."/>
            <person name="Sun S."/>
            <person name="Cuomo C.A."/>
            <person name="Heitman J."/>
        </authorList>
    </citation>
    <scope>NUCLEOTIDE SEQUENCE [LARGE SCALE GENOMIC DNA]</scope>
    <source>
        <strain evidence="2 3">PYCC6329</strain>
    </source>
</reference>
<dbReference type="Gene3D" id="3.40.50.720">
    <property type="entry name" value="NAD(P)-binding Rossmann-like Domain"/>
    <property type="match status" value="1"/>
</dbReference>
<name>A0AAX4KIM2_9TREE</name>
<dbReference type="PRINTS" id="PR00081">
    <property type="entry name" value="GDHRDH"/>
</dbReference>
<dbReference type="AlphaFoldDB" id="A0AAX4KIM2"/>
<keyword evidence="1" id="KW-0560">Oxidoreductase</keyword>
<dbReference type="Pfam" id="PF00106">
    <property type="entry name" value="adh_short"/>
    <property type="match status" value="1"/>
</dbReference>
<organism evidence="2 3">
    <name type="scientific">Kwoniella europaea PYCC6329</name>
    <dbReference type="NCBI Taxonomy" id="1423913"/>
    <lineage>
        <taxon>Eukaryota</taxon>
        <taxon>Fungi</taxon>
        <taxon>Dikarya</taxon>
        <taxon>Basidiomycota</taxon>
        <taxon>Agaricomycotina</taxon>
        <taxon>Tremellomycetes</taxon>
        <taxon>Tremellales</taxon>
        <taxon>Cryptococcaceae</taxon>
        <taxon>Kwoniella</taxon>
    </lineage>
</organism>
<dbReference type="PANTHER" id="PTHR43157">
    <property type="entry name" value="PHOSPHATIDYLINOSITOL-GLYCAN BIOSYNTHESIS CLASS F PROTEIN-RELATED"/>
    <property type="match status" value="1"/>
</dbReference>
<accession>A0AAX4KIM2</accession>
<dbReference type="RefSeq" id="XP_066084208.1">
    <property type="nucleotide sequence ID" value="XM_066228111.1"/>
</dbReference>
<dbReference type="PANTHER" id="PTHR43157:SF31">
    <property type="entry name" value="PHOSPHATIDYLINOSITOL-GLYCAN BIOSYNTHESIS CLASS F PROTEIN"/>
    <property type="match status" value="1"/>
</dbReference>
<sequence>MPFITRFIASQLKTLPHLPDVDLGGKVYIITGANSGIGLEIAKHLVQHRASKIILAVRDTSKGEVAKVEILKHAKKDRHTEVEIWKVDMASFESVTDFAKRCESLERLDAVALNAGVIMKEFERSIDGHEMSSSIQVNVLSPVYLALLLAPIINRSSTLPGQKGKIIFTGSETSEVAKTKSLSPSKPLATLDDEKTFLASERYYQSKLVLQSLIKPLIVQFPSLIITNVGPGFVNSPLYRDGGAAAVAARRIGRTPDQGARNVSFALLTLNKSTDWYVDCGVAKLHQPWLDSADGKLFSQNLWKEAFNEFRRLSSDL</sequence>
<keyword evidence="3" id="KW-1185">Reference proteome</keyword>
<protein>
    <recommendedName>
        <fullName evidence="4">Short-chain dehydrogenase/reductase SDR</fullName>
    </recommendedName>
</protein>
<dbReference type="EMBL" id="CP144089">
    <property type="protein sequence ID" value="WWD06241.1"/>
    <property type="molecule type" value="Genomic_DNA"/>
</dbReference>